<protein>
    <submittedName>
        <fullName evidence="3">MerR family transcriptional regulator</fullName>
    </submittedName>
</protein>
<dbReference type="Gene3D" id="1.10.1660.10">
    <property type="match status" value="1"/>
</dbReference>
<dbReference type="AlphaFoldDB" id="A0A3S9SHD5"/>
<dbReference type="PANTHER" id="PTHR30204">
    <property type="entry name" value="REDOX-CYCLING DRUG-SENSING TRANSCRIPTIONAL ACTIVATOR SOXR"/>
    <property type="match status" value="1"/>
</dbReference>
<dbReference type="Pfam" id="PF13411">
    <property type="entry name" value="MerR_1"/>
    <property type="match status" value="1"/>
</dbReference>
<dbReference type="OrthoDB" id="9808480at2"/>
<dbReference type="RefSeq" id="WP_126982471.1">
    <property type="nucleotide sequence ID" value="NZ_CP034670.1"/>
</dbReference>
<evidence type="ECO:0000256" key="1">
    <source>
        <dbReference type="ARBA" id="ARBA00023125"/>
    </source>
</evidence>
<accession>A0A3S9SHD5</accession>
<dbReference type="EMBL" id="CP034670">
    <property type="protein sequence ID" value="AZR58868.1"/>
    <property type="molecule type" value="Genomic_DNA"/>
</dbReference>
<proteinExistence type="predicted"/>
<sequence>MQTKELAEQTGLSAATLRYYEQEGLLRPERNANGYREYGARDLEWVGFILRLKDMGVPLSQIKEYARLRHLGDETVPERYRILQEHQAALERKRQELDAHRAFLERKLAWYREKMGGWE</sequence>
<feature type="domain" description="HTH merR-type" evidence="2">
    <location>
        <begin position="1"/>
        <end position="68"/>
    </location>
</feature>
<reference evidence="3 4" key="1">
    <citation type="submission" date="2018-12" db="EMBL/GenBank/DDBJ databases">
        <title>Genome sequencing of Eikenella corrodens KCOM 3110 (= JS217).</title>
        <authorList>
            <person name="Koo J.-K."/>
            <person name="Park S.-N."/>
            <person name="Lim Y.K."/>
        </authorList>
    </citation>
    <scope>NUCLEOTIDE SEQUENCE [LARGE SCALE GENOMIC DNA]</scope>
    <source>
        <strain evidence="3 4">KCOM 3110</strain>
    </source>
</reference>
<evidence type="ECO:0000313" key="3">
    <source>
        <dbReference type="EMBL" id="AZR58868.1"/>
    </source>
</evidence>
<dbReference type="InterPro" id="IPR009061">
    <property type="entry name" value="DNA-bd_dom_put_sf"/>
</dbReference>
<dbReference type="CDD" id="cd01109">
    <property type="entry name" value="HTH_YyaN"/>
    <property type="match status" value="1"/>
</dbReference>
<dbReference type="PRINTS" id="PR00040">
    <property type="entry name" value="HTHMERR"/>
</dbReference>
<keyword evidence="1" id="KW-0238">DNA-binding</keyword>
<dbReference type="PANTHER" id="PTHR30204:SF98">
    <property type="entry name" value="HTH-TYPE TRANSCRIPTIONAL REGULATOR ADHR"/>
    <property type="match status" value="1"/>
</dbReference>
<organism evidence="3 4">
    <name type="scientific">Eikenella corrodens</name>
    <dbReference type="NCBI Taxonomy" id="539"/>
    <lineage>
        <taxon>Bacteria</taxon>
        <taxon>Pseudomonadati</taxon>
        <taxon>Pseudomonadota</taxon>
        <taxon>Betaproteobacteria</taxon>
        <taxon>Neisseriales</taxon>
        <taxon>Neisseriaceae</taxon>
        <taxon>Eikenella</taxon>
    </lineage>
</organism>
<dbReference type="SUPFAM" id="SSF46955">
    <property type="entry name" value="Putative DNA-binding domain"/>
    <property type="match status" value="1"/>
</dbReference>
<dbReference type="InterPro" id="IPR047057">
    <property type="entry name" value="MerR_fam"/>
</dbReference>
<evidence type="ECO:0000259" key="2">
    <source>
        <dbReference type="PROSITE" id="PS50937"/>
    </source>
</evidence>
<dbReference type="PROSITE" id="PS50937">
    <property type="entry name" value="HTH_MERR_2"/>
    <property type="match status" value="1"/>
</dbReference>
<dbReference type="GO" id="GO:0003677">
    <property type="term" value="F:DNA binding"/>
    <property type="evidence" value="ECO:0007669"/>
    <property type="project" value="UniProtKB-KW"/>
</dbReference>
<dbReference type="SMART" id="SM00422">
    <property type="entry name" value="HTH_MERR"/>
    <property type="match status" value="1"/>
</dbReference>
<dbReference type="GO" id="GO:0003700">
    <property type="term" value="F:DNA-binding transcription factor activity"/>
    <property type="evidence" value="ECO:0007669"/>
    <property type="project" value="InterPro"/>
</dbReference>
<evidence type="ECO:0000313" key="4">
    <source>
        <dbReference type="Proteomes" id="UP000282435"/>
    </source>
</evidence>
<name>A0A3S9SHD5_EIKCO</name>
<gene>
    <name evidence="3" type="ORF">ELB75_01680</name>
</gene>
<dbReference type="Proteomes" id="UP000282435">
    <property type="component" value="Chromosome"/>
</dbReference>
<dbReference type="InterPro" id="IPR000551">
    <property type="entry name" value="MerR-type_HTH_dom"/>
</dbReference>